<keyword evidence="3" id="KW-1185">Reference proteome</keyword>
<reference evidence="2 3" key="1">
    <citation type="submission" date="2014-04" db="EMBL/GenBank/DDBJ databases">
        <authorList>
            <consortium name="DOE Joint Genome Institute"/>
            <person name="Kuo A."/>
            <person name="Kohler A."/>
            <person name="Costa M.D."/>
            <person name="Nagy L.G."/>
            <person name="Floudas D."/>
            <person name="Copeland A."/>
            <person name="Barry K.W."/>
            <person name="Cichocki N."/>
            <person name="Veneault-Fourrey C."/>
            <person name="LaButti K."/>
            <person name="Lindquist E.A."/>
            <person name="Lipzen A."/>
            <person name="Lundell T."/>
            <person name="Morin E."/>
            <person name="Murat C."/>
            <person name="Sun H."/>
            <person name="Tunlid A."/>
            <person name="Henrissat B."/>
            <person name="Grigoriev I.V."/>
            <person name="Hibbett D.S."/>
            <person name="Martin F."/>
            <person name="Nordberg H.P."/>
            <person name="Cantor M.N."/>
            <person name="Hua S.X."/>
        </authorList>
    </citation>
    <scope>NUCLEOTIDE SEQUENCE [LARGE SCALE GENOMIC DNA]</scope>
    <source>
        <strain evidence="2 3">441</strain>
    </source>
</reference>
<sequence length="334" mass="37951">MVNLLVMFGLDYLQELVGEITFFERLPSIMQAWRRREPSVGAVDVVRLSDLLSVSSVVIQDLLTSLAFHLSRKSPRYETRTAHSVSSHEQDPKPLLIRKPRGHHAIEFLSDTLSAGLLEHICDTLDNVMDFDESRRRDHRGHTDFDMDRTHFTIKEVEALQVQLQATEDDGEQRALEEDLTGQILWFYRCGILSEVDHILARVVYYIQDNRYTSNEYDYRGLFKTTEIIKRTSHVGTDDDIAHLRRIMFDAGAGVSRHKLWLAARAAGRTGDVMEVYTEMSPAGSSTTDSPSAGLENDTTGIAEAGNYTDTPSFERPDHRTMPIRVARDNVLPQ</sequence>
<evidence type="ECO:0000313" key="3">
    <source>
        <dbReference type="Proteomes" id="UP000054018"/>
    </source>
</evidence>
<dbReference type="EMBL" id="KN833994">
    <property type="protein sequence ID" value="KIK13450.1"/>
    <property type="molecule type" value="Genomic_DNA"/>
</dbReference>
<dbReference type="OrthoDB" id="2678818at2759"/>
<dbReference type="AlphaFoldDB" id="A0A0C9XM76"/>
<reference evidence="3" key="2">
    <citation type="submission" date="2015-01" db="EMBL/GenBank/DDBJ databases">
        <title>Evolutionary Origins and Diversification of the Mycorrhizal Mutualists.</title>
        <authorList>
            <consortium name="DOE Joint Genome Institute"/>
            <consortium name="Mycorrhizal Genomics Consortium"/>
            <person name="Kohler A."/>
            <person name="Kuo A."/>
            <person name="Nagy L.G."/>
            <person name="Floudas D."/>
            <person name="Copeland A."/>
            <person name="Barry K.W."/>
            <person name="Cichocki N."/>
            <person name="Veneault-Fourrey C."/>
            <person name="LaButti K."/>
            <person name="Lindquist E.A."/>
            <person name="Lipzen A."/>
            <person name="Lundell T."/>
            <person name="Morin E."/>
            <person name="Murat C."/>
            <person name="Riley R."/>
            <person name="Ohm R."/>
            <person name="Sun H."/>
            <person name="Tunlid A."/>
            <person name="Henrissat B."/>
            <person name="Grigoriev I.V."/>
            <person name="Hibbett D.S."/>
            <person name="Martin F."/>
        </authorList>
    </citation>
    <scope>NUCLEOTIDE SEQUENCE [LARGE SCALE GENOMIC DNA]</scope>
    <source>
        <strain evidence="3">441</strain>
    </source>
</reference>
<name>A0A0C9XM76_9AGAM</name>
<dbReference type="HOGENOM" id="CLU_059972_0_0_1"/>
<protein>
    <submittedName>
        <fullName evidence="2">Uncharacterized protein</fullName>
    </submittedName>
</protein>
<proteinExistence type="predicted"/>
<feature type="region of interest" description="Disordered" evidence="1">
    <location>
        <begin position="280"/>
        <end position="334"/>
    </location>
</feature>
<evidence type="ECO:0000256" key="1">
    <source>
        <dbReference type="SAM" id="MobiDB-lite"/>
    </source>
</evidence>
<evidence type="ECO:0000313" key="2">
    <source>
        <dbReference type="EMBL" id="KIK13450.1"/>
    </source>
</evidence>
<dbReference type="Proteomes" id="UP000054018">
    <property type="component" value="Unassembled WGS sequence"/>
</dbReference>
<organism evidence="2 3">
    <name type="scientific">Pisolithus microcarpus 441</name>
    <dbReference type="NCBI Taxonomy" id="765257"/>
    <lineage>
        <taxon>Eukaryota</taxon>
        <taxon>Fungi</taxon>
        <taxon>Dikarya</taxon>
        <taxon>Basidiomycota</taxon>
        <taxon>Agaricomycotina</taxon>
        <taxon>Agaricomycetes</taxon>
        <taxon>Agaricomycetidae</taxon>
        <taxon>Boletales</taxon>
        <taxon>Sclerodermatineae</taxon>
        <taxon>Pisolithaceae</taxon>
        <taxon>Pisolithus</taxon>
    </lineage>
</organism>
<accession>A0A0C9XM76</accession>
<gene>
    <name evidence="2" type="ORF">PISMIDRAFT_404570</name>
</gene>